<reference evidence="9 10" key="1">
    <citation type="submission" date="2020-03" db="EMBL/GenBank/DDBJ databases">
        <title>Alteromonas ponticola sp. nov., isolated from seawater.</title>
        <authorList>
            <person name="Yoon J.-H."/>
            <person name="Kim Y.-O."/>
        </authorList>
    </citation>
    <scope>NUCLEOTIDE SEQUENCE [LARGE SCALE GENOMIC DNA]</scope>
    <source>
        <strain evidence="9 10">MYP5</strain>
    </source>
</reference>
<protein>
    <recommendedName>
        <fullName evidence="5">Exodeoxyribonuclease 7 large subunit</fullName>
        <ecNumber evidence="5">3.1.11.6</ecNumber>
    </recommendedName>
    <alternativeName>
        <fullName evidence="5">Exodeoxyribonuclease VII large subunit</fullName>
        <shortName evidence="5">Exonuclease VII large subunit</shortName>
    </alternativeName>
</protein>
<dbReference type="GO" id="GO:0008855">
    <property type="term" value="F:exodeoxyribonuclease VII activity"/>
    <property type="evidence" value="ECO:0007669"/>
    <property type="project" value="UniProtKB-EC"/>
</dbReference>
<dbReference type="InterPro" id="IPR020579">
    <property type="entry name" value="Exonuc_VII_lsu_C"/>
</dbReference>
<evidence type="ECO:0000259" key="8">
    <source>
        <dbReference type="Pfam" id="PF13742"/>
    </source>
</evidence>
<comment type="subunit">
    <text evidence="5">Heterooligomer composed of large and small subunits.</text>
</comment>
<comment type="function">
    <text evidence="5">Bidirectionally degrades single-stranded DNA into large acid-insoluble oligonucleotides, which are then degraded further into small acid-soluble oligonucleotides.</text>
</comment>
<evidence type="ECO:0000256" key="1">
    <source>
        <dbReference type="ARBA" id="ARBA00022490"/>
    </source>
</evidence>
<evidence type="ECO:0000256" key="2">
    <source>
        <dbReference type="ARBA" id="ARBA00022722"/>
    </source>
</evidence>
<dbReference type="Proteomes" id="UP000709336">
    <property type="component" value="Unassembled WGS sequence"/>
</dbReference>
<evidence type="ECO:0000256" key="4">
    <source>
        <dbReference type="ARBA" id="ARBA00022839"/>
    </source>
</evidence>
<name>A0ABX1R0K9_9ALTE</name>
<dbReference type="EC" id="3.1.11.6" evidence="5"/>
<dbReference type="InterPro" id="IPR003753">
    <property type="entry name" value="Exonuc_VII_L"/>
</dbReference>
<organism evidence="9 10">
    <name type="scientific">Alteromonas ponticola</name>
    <dbReference type="NCBI Taxonomy" id="2720613"/>
    <lineage>
        <taxon>Bacteria</taxon>
        <taxon>Pseudomonadati</taxon>
        <taxon>Pseudomonadota</taxon>
        <taxon>Gammaproteobacteria</taxon>
        <taxon>Alteromonadales</taxon>
        <taxon>Alteromonadaceae</taxon>
        <taxon>Alteromonas/Salinimonas group</taxon>
        <taxon>Alteromonas</taxon>
    </lineage>
</organism>
<feature type="domain" description="Exonuclease VII large subunit C-terminal" evidence="7">
    <location>
        <begin position="129"/>
        <end position="442"/>
    </location>
</feature>
<dbReference type="HAMAP" id="MF_00378">
    <property type="entry name" value="Exonuc_7_L"/>
    <property type="match status" value="1"/>
</dbReference>
<comment type="caution">
    <text evidence="9">The sequence shown here is derived from an EMBL/GenBank/DDBJ whole genome shotgun (WGS) entry which is preliminary data.</text>
</comment>
<evidence type="ECO:0000313" key="10">
    <source>
        <dbReference type="Proteomes" id="UP000709336"/>
    </source>
</evidence>
<dbReference type="RefSeq" id="WP_169209572.1">
    <property type="nucleotide sequence ID" value="NZ_JAATNW010000002.1"/>
</dbReference>
<dbReference type="Pfam" id="PF02601">
    <property type="entry name" value="Exonuc_VII_L"/>
    <property type="match status" value="1"/>
</dbReference>
<keyword evidence="10" id="KW-1185">Reference proteome</keyword>
<evidence type="ECO:0000313" key="9">
    <source>
        <dbReference type="EMBL" id="NMH58992.1"/>
    </source>
</evidence>
<comment type="similarity">
    <text evidence="5 6">Belongs to the XseA family.</text>
</comment>
<accession>A0ABX1R0K9</accession>
<keyword evidence="3 5" id="KW-0378">Hydrolase</keyword>
<dbReference type="CDD" id="cd04489">
    <property type="entry name" value="ExoVII_LU_OBF"/>
    <property type="match status" value="1"/>
</dbReference>
<dbReference type="PANTHER" id="PTHR30008:SF0">
    <property type="entry name" value="EXODEOXYRIBONUCLEASE 7 LARGE SUBUNIT"/>
    <property type="match status" value="1"/>
</dbReference>
<dbReference type="InterPro" id="IPR025824">
    <property type="entry name" value="OB-fold_nuc-bd_dom"/>
</dbReference>
<evidence type="ECO:0000256" key="5">
    <source>
        <dbReference type="HAMAP-Rule" id="MF_00378"/>
    </source>
</evidence>
<gene>
    <name evidence="5 9" type="primary">xseA</name>
    <name evidence="9" type="ORF">HCJ96_03035</name>
</gene>
<dbReference type="NCBIfam" id="TIGR00237">
    <property type="entry name" value="xseA"/>
    <property type="match status" value="1"/>
</dbReference>
<feature type="domain" description="OB-fold nucleic acid binding" evidence="8">
    <location>
        <begin position="13"/>
        <end position="106"/>
    </location>
</feature>
<evidence type="ECO:0000256" key="3">
    <source>
        <dbReference type="ARBA" id="ARBA00022801"/>
    </source>
</evidence>
<proteinExistence type="inferred from homology"/>
<evidence type="ECO:0000256" key="6">
    <source>
        <dbReference type="RuleBase" id="RU004355"/>
    </source>
</evidence>
<evidence type="ECO:0000259" key="7">
    <source>
        <dbReference type="Pfam" id="PF02601"/>
    </source>
</evidence>
<dbReference type="PANTHER" id="PTHR30008">
    <property type="entry name" value="EXODEOXYRIBONUCLEASE 7 LARGE SUBUNIT"/>
    <property type="match status" value="1"/>
</dbReference>
<keyword evidence="2 5" id="KW-0540">Nuclease</keyword>
<dbReference type="EMBL" id="JAATNW010000002">
    <property type="protein sequence ID" value="NMH58992.1"/>
    <property type="molecule type" value="Genomic_DNA"/>
</dbReference>
<keyword evidence="1 5" id="KW-0963">Cytoplasm</keyword>
<comment type="catalytic activity">
    <reaction evidence="5 6">
        <text>Exonucleolytic cleavage in either 5'- to 3'- or 3'- to 5'-direction to yield nucleoside 5'-phosphates.</text>
        <dbReference type="EC" id="3.1.11.6"/>
    </reaction>
</comment>
<comment type="subcellular location">
    <subcellularLocation>
        <location evidence="5 6">Cytoplasm</location>
    </subcellularLocation>
</comment>
<keyword evidence="4 5" id="KW-0269">Exonuclease</keyword>
<dbReference type="Pfam" id="PF13742">
    <property type="entry name" value="tRNA_anti_2"/>
    <property type="match status" value="1"/>
</dbReference>
<sequence>MQQANTSTSQEILSVSRLNRLAKRLLETEIGSIWLSAEISNFVCAASGHWYFTLKDERAQVKAAMFKNANRFLSQRPKDGDKILVRASVGLYEPRGDYQLIVEHMEGDGEGQLKRAFEQLKIKLQAQGLFDDAIKRPLPSSIRRVGIVTSASGAALHDALTVFKRRSPATEIVIYPSMVQGTDASRQLIQALNTANRRNEVDIILLTRGGGSLEDLWCFNDEQLAYCIRDSSIPVVSAVGHEIDFTIADFVADMRAPTPSAGAELLSQDVNVMLDALRNRKSRIRQSFTNLHNRLSNKLHILQHRLTAQHPKVRIQTQQQSLDRLQIRLVHAIQQQLNQLHNHQSRINQRLWRFDPSGKLERAQLTLVQLKKSLYRNMQALLNNKQQKLAFAGQSLHAVSPLATLARGYSITFDNNQNALTSIAQTQVGQTITTRLKDGKVVSKVDALLPAEDQK</sequence>